<evidence type="ECO:0000256" key="2">
    <source>
        <dbReference type="ARBA" id="ARBA00009054"/>
    </source>
</evidence>
<dbReference type="EMBL" id="CP036272">
    <property type="protein sequence ID" value="QDT58286.1"/>
    <property type="molecule type" value="Genomic_DNA"/>
</dbReference>
<dbReference type="Pfam" id="PF01025">
    <property type="entry name" value="GrpE"/>
    <property type="match status" value="1"/>
</dbReference>
<dbReference type="GO" id="GO:0000774">
    <property type="term" value="F:adenyl-nucleotide exchange factor activity"/>
    <property type="evidence" value="ECO:0007669"/>
    <property type="project" value="InterPro"/>
</dbReference>
<comment type="subcellular location">
    <subcellularLocation>
        <location evidence="1 10">Cytoplasm</location>
    </subcellularLocation>
</comment>
<evidence type="ECO:0000256" key="11">
    <source>
        <dbReference type="RuleBase" id="RU000639"/>
    </source>
</evidence>
<evidence type="ECO:0000256" key="7">
    <source>
        <dbReference type="ARBA" id="ARBA00053401"/>
    </source>
</evidence>
<dbReference type="AlphaFoldDB" id="A0A517SQ82"/>
<reference evidence="14 15" key="1">
    <citation type="submission" date="2019-02" db="EMBL/GenBank/DDBJ databases">
        <title>Deep-cultivation of Planctomycetes and their phenomic and genomic characterization uncovers novel biology.</title>
        <authorList>
            <person name="Wiegand S."/>
            <person name="Jogler M."/>
            <person name="Boedeker C."/>
            <person name="Pinto D."/>
            <person name="Vollmers J."/>
            <person name="Rivas-Marin E."/>
            <person name="Kohn T."/>
            <person name="Peeters S.H."/>
            <person name="Heuer A."/>
            <person name="Rast P."/>
            <person name="Oberbeckmann S."/>
            <person name="Bunk B."/>
            <person name="Jeske O."/>
            <person name="Meyerdierks A."/>
            <person name="Storesund J.E."/>
            <person name="Kallscheuer N."/>
            <person name="Luecker S."/>
            <person name="Lage O.M."/>
            <person name="Pohl T."/>
            <person name="Merkel B.J."/>
            <person name="Hornburger P."/>
            <person name="Mueller R.-W."/>
            <person name="Bruemmer F."/>
            <person name="Labrenz M."/>
            <person name="Spormann A.M."/>
            <person name="Op den Camp H."/>
            <person name="Overmann J."/>
            <person name="Amann R."/>
            <person name="Jetten M.S.M."/>
            <person name="Mascher T."/>
            <person name="Medema M.H."/>
            <person name="Devos D.P."/>
            <person name="Kaster A.-K."/>
            <person name="Ovreas L."/>
            <person name="Rohde M."/>
            <person name="Galperin M.Y."/>
            <person name="Jogler C."/>
        </authorList>
    </citation>
    <scope>NUCLEOTIDE SEQUENCE [LARGE SCALE GENOMIC DNA]</scope>
    <source>
        <strain evidence="14 15">SV_7m_r</strain>
    </source>
</reference>
<evidence type="ECO:0000256" key="3">
    <source>
        <dbReference type="ARBA" id="ARBA00011738"/>
    </source>
</evidence>
<dbReference type="GO" id="GO:0005737">
    <property type="term" value="C:cytoplasm"/>
    <property type="evidence" value="ECO:0007669"/>
    <property type="project" value="UniProtKB-SubCell"/>
</dbReference>
<name>A0A517SQ82_9BACT</name>
<dbReference type="CDD" id="cd00446">
    <property type="entry name" value="GrpE"/>
    <property type="match status" value="1"/>
</dbReference>
<dbReference type="GO" id="GO:0042803">
    <property type="term" value="F:protein homodimerization activity"/>
    <property type="evidence" value="ECO:0007669"/>
    <property type="project" value="InterPro"/>
</dbReference>
<dbReference type="GO" id="GO:0051087">
    <property type="term" value="F:protein-folding chaperone binding"/>
    <property type="evidence" value="ECO:0007669"/>
    <property type="project" value="InterPro"/>
</dbReference>
<dbReference type="GO" id="GO:0051082">
    <property type="term" value="F:unfolded protein binding"/>
    <property type="evidence" value="ECO:0007669"/>
    <property type="project" value="TreeGrafter"/>
</dbReference>
<keyword evidence="15" id="KW-1185">Reference proteome</keyword>
<evidence type="ECO:0000256" key="4">
    <source>
        <dbReference type="ARBA" id="ARBA00022490"/>
    </source>
</evidence>
<dbReference type="InterPro" id="IPR009012">
    <property type="entry name" value="GrpE_head"/>
</dbReference>
<dbReference type="SUPFAM" id="SSF51064">
    <property type="entry name" value="Head domain of nucleotide exchange factor GrpE"/>
    <property type="match status" value="1"/>
</dbReference>
<dbReference type="InterPro" id="IPR000740">
    <property type="entry name" value="GrpE"/>
</dbReference>
<dbReference type="FunFam" id="2.30.22.10:FF:000001">
    <property type="entry name" value="Protein GrpE"/>
    <property type="match status" value="1"/>
</dbReference>
<dbReference type="PANTHER" id="PTHR21237:SF23">
    <property type="entry name" value="GRPE PROTEIN HOMOLOG, MITOCHONDRIAL"/>
    <property type="match status" value="1"/>
</dbReference>
<dbReference type="Gene3D" id="2.30.22.10">
    <property type="entry name" value="Head domain of nucleotide exchange factor GrpE"/>
    <property type="match status" value="1"/>
</dbReference>
<dbReference type="Gene3D" id="3.90.20.20">
    <property type="match status" value="1"/>
</dbReference>
<dbReference type="PRINTS" id="PR00773">
    <property type="entry name" value="GRPEPROTEIN"/>
</dbReference>
<evidence type="ECO:0000256" key="9">
    <source>
        <dbReference type="ARBA" id="ARBA00076414"/>
    </source>
</evidence>
<evidence type="ECO:0000313" key="15">
    <source>
        <dbReference type="Proteomes" id="UP000315003"/>
    </source>
</evidence>
<comment type="function">
    <text evidence="7 10 11">Participates actively in the response to hyperosmotic and heat shock by preventing the aggregation of stress-denatured proteins, in association with DnaK and GrpE. It is the nucleotide exchange factor for DnaK and may function as a thermosensor. Unfolded proteins bind initially to DnaJ; upon interaction with the DnaJ-bound protein, DnaK hydrolyzes its bound ATP, resulting in the formation of a stable complex. GrpE releases ADP from DnaK; ATP binding to DnaK triggers the release of the substrate protein, thus completing the reaction cycle. Several rounds of ATP-dependent interactions between DnaJ, DnaK and GrpE are required for fully efficient folding.</text>
</comment>
<keyword evidence="5 10" id="KW-0346">Stress response</keyword>
<dbReference type="NCBIfam" id="NF010738">
    <property type="entry name" value="PRK14140.1"/>
    <property type="match status" value="1"/>
</dbReference>
<dbReference type="InterPro" id="IPR013805">
    <property type="entry name" value="GrpE_CC"/>
</dbReference>
<keyword evidence="6 10" id="KW-0143">Chaperone</keyword>
<comment type="similarity">
    <text evidence="2 10 12">Belongs to the GrpE family.</text>
</comment>
<protein>
    <recommendedName>
        <fullName evidence="8 10">Protein GrpE</fullName>
    </recommendedName>
    <alternativeName>
        <fullName evidence="9 10">HSP-70 cofactor</fullName>
    </alternativeName>
</protein>
<dbReference type="HAMAP" id="MF_01151">
    <property type="entry name" value="GrpE"/>
    <property type="match status" value="1"/>
</dbReference>
<feature type="compositionally biased region" description="Basic and acidic residues" evidence="13">
    <location>
        <begin position="32"/>
        <end position="50"/>
    </location>
</feature>
<evidence type="ECO:0000313" key="14">
    <source>
        <dbReference type="EMBL" id="QDT58286.1"/>
    </source>
</evidence>
<comment type="subunit">
    <text evidence="3 10">Homodimer.</text>
</comment>
<evidence type="ECO:0000256" key="6">
    <source>
        <dbReference type="ARBA" id="ARBA00023186"/>
    </source>
</evidence>
<keyword evidence="4 10" id="KW-0963">Cytoplasm</keyword>
<accession>A0A517SQ82</accession>
<evidence type="ECO:0000256" key="5">
    <source>
        <dbReference type="ARBA" id="ARBA00023016"/>
    </source>
</evidence>
<dbReference type="SUPFAM" id="SSF58014">
    <property type="entry name" value="Coiled-coil domain of nucleotide exchange factor GrpE"/>
    <property type="match status" value="1"/>
</dbReference>
<organism evidence="14 15">
    <name type="scientific">Stieleria bergensis</name>
    <dbReference type="NCBI Taxonomy" id="2528025"/>
    <lineage>
        <taxon>Bacteria</taxon>
        <taxon>Pseudomonadati</taxon>
        <taxon>Planctomycetota</taxon>
        <taxon>Planctomycetia</taxon>
        <taxon>Pirellulales</taxon>
        <taxon>Pirellulaceae</taxon>
        <taxon>Stieleria</taxon>
    </lineage>
</organism>
<evidence type="ECO:0000256" key="13">
    <source>
        <dbReference type="SAM" id="MobiDB-lite"/>
    </source>
</evidence>
<evidence type="ECO:0000256" key="1">
    <source>
        <dbReference type="ARBA" id="ARBA00004496"/>
    </source>
</evidence>
<dbReference type="PANTHER" id="PTHR21237">
    <property type="entry name" value="GRPE PROTEIN"/>
    <property type="match status" value="1"/>
</dbReference>
<evidence type="ECO:0000256" key="10">
    <source>
        <dbReference type="HAMAP-Rule" id="MF_01151"/>
    </source>
</evidence>
<evidence type="ECO:0000256" key="8">
    <source>
        <dbReference type="ARBA" id="ARBA00072274"/>
    </source>
</evidence>
<gene>
    <name evidence="10" type="primary">grpE</name>
    <name evidence="14" type="ORF">SV7mr_07760</name>
</gene>
<dbReference type="PROSITE" id="PS01071">
    <property type="entry name" value="GRPE"/>
    <property type="match status" value="1"/>
</dbReference>
<dbReference type="RefSeq" id="WP_145269344.1">
    <property type="nucleotide sequence ID" value="NZ_CP036272.1"/>
</dbReference>
<sequence>MSNEQANNKNEVDVVIDEQVVDAVDPSSDDAPETRDEEMERLRTQAAEADKRVLQAQAEAENFRKRMRRDFDDQLKFASTNLIVDLLQVHDNLNRALEAASGEGDSVSGLRDGVAMVAKQLTDVLAKYQVTEIPAMGEEFDPNHHEAISQMPSPDVPAGQVSHVAVNGFKLHDRVIRPSQVVVSSGAAS</sequence>
<evidence type="ECO:0000256" key="12">
    <source>
        <dbReference type="RuleBase" id="RU004478"/>
    </source>
</evidence>
<dbReference type="Proteomes" id="UP000315003">
    <property type="component" value="Chromosome"/>
</dbReference>
<proteinExistence type="inferred from homology"/>
<dbReference type="GO" id="GO:0006457">
    <property type="term" value="P:protein folding"/>
    <property type="evidence" value="ECO:0007669"/>
    <property type="project" value="InterPro"/>
</dbReference>
<dbReference type="OrthoDB" id="9812586at2"/>
<feature type="region of interest" description="Disordered" evidence="13">
    <location>
        <begin position="18"/>
        <end position="50"/>
    </location>
</feature>